<evidence type="ECO:0000256" key="6">
    <source>
        <dbReference type="ARBA" id="ARBA00022991"/>
    </source>
</evidence>
<dbReference type="Proteomes" id="UP000009286">
    <property type="component" value="Chromosome"/>
</dbReference>
<keyword evidence="4 8" id="KW-0285">Flavoprotein</keyword>
<dbReference type="AlphaFoldDB" id="G2KNF4"/>
<evidence type="ECO:0000256" key="3">
    <source>
        <dbReference type="ARBA" id="ARBA00014046"/>
    </source>
</evidence>
<organism evidence="12 13">
    <name type="scientific">Micavibrio aeruginosavorus (strain ARL-13)</name>
    <dbReference type="NCBI Taxonomy" id="856793"/>
    <lineage>
        <taxon>Bacteria</taxon>
        <taxon>Pseudomonadati</taxon>
        <taxon>Bdellovibrionota</taxon>
        <taxon>Bdellovibrionia</taxon>
        <taxon>Bdellovibrionales</taxon>
        <taxon>Pseudobdellovibrionaceae</taxon>
        <taxon>Micavibrio</taxon>
    </lineage>
</organism>
<dbReference type="PANTHER" id="PTHR11455:SF9">
    <property type="entry name" value="CRYPTOCHROME CIRCADIAN CLOCK 5 ISOFORM X1"/>
    <property type="match status" value="1"/>
</dbReference>
<feature type="binding site" evidence="8">
    <location>
        <position position="275"/>
    </location>
    <ligand>
        <name>FAD</name>
        <dbReference type="ChEBI" id="CHEBI:57692"/>
    </ligand>
</feature>
<dbReference type="KEGG" id="mai:MICA_1484"/>
<dbReference type="PRINTS" id="PR00147">
    <property type="entry name" value="DNAPHOTLYASE"/>
</dbReference>
<feature type="domain" description="Photolyase/cryptochrome alpha/beta" evidence="11">
    <location>
        <begin position="4"/>
        <end position="130"/>
    </location>
</feature>
<dbReference type="GO" id="GO:0000719">
    <property type="term" value="P:photoreactive repair"/>
    <property type="evidence" value="ECO:0007669"/>
    <property type="project" value="UniProtKB-ARBA"/>
</dbReference>
<dbReference type="GO" id="GO:0071949">
    <property type="term" value="F:FAD binding"/>
    <property type="evidence" value="ECO:0007669"/>
    <property type="project" value="TreeGrafter"/>
</dbReference>
<evidence type="ECO:0000256" key="1">
    <source>
        <dbReference type="ARBA" id="ARBA00001932"/>
    </source>
</evidence>
<feature type="binding site" evidence="8">
    <location>
        <position position="225"/>
    </location>
    <ligand>
        <name>FAD</name>
        <dbReference type="ChEBI" id="CHEBI:57692"/>
    </ligand>
</feature>
<dbReference type="GO" id="GO:0009416">
    <property type="term" value="P:response to light stimulus"/>
    <property type="evidence" value="ECO:0007669"/>
    <property type="project" value="TreeGrafter"/>
</dbReference>
<dbReference type="Gene3D" id="3.40.50.620">
    <property type="entry name" value="HUPs"/>
    <property type="match status" value="1"/>
</dbReference>
<dbReference type="FunFam" id="1.10.579.10:FF:000003">
    <property type="entry name" value="Deoxyribodipyrimidine photo-lyase"/>
    <property type="match status" value="1"/>
</dbReference>
<protein>
    <recommendedName>
        <fullName evidence="3">Deoxyribodipyrimidine photo-lyase</fullName>
        <ecNumber evidence="2">4.1.99.3</ecNumber>
    </recommendedName>
</protein>
<name>G2KNF4_MICAA</name>
<feature type="site" description="Electron transfer via tryptophanyl radical" evidence="9">
    <location>
        <position position="385"/>
    </location>
</feature>
<comment type="catalytic activity">
    <reaction evidence="7">
        <text>cyclobutadipyrimidine (in DNA) = 2 pyrimidine residues (in DNA).</text>
        <dbReference type="EC" id="4.1.99.3"/>
    </reaction>
</comment>
<dbReference type="EMBL" id="CP002382">
    <property type="protein sequence ID" value="AEP09802.1"/>
    <property type="molecule type" value="Genomic_DNA"/>
</dbReference>
<dbReference type="PROSITE" id="PS51645">
    <property type="entry name" value="PHR_CRY_ALPHA_BETA"/>
    <property type="match status" value="1"/>
</dbReference>
<evidence type="ECO:0000256" key="8">
    <source>
        <dbReference type="PIRSR" id="PIRSR602081-1"/>
    </source>
</evidence>
<dbReference type="Pfam" id="PF00875">
    <property type="entry name" value="DNA_photolyase"/>
    <property type="match status" value="1"/>
</dbReference>
<comment type="cofactor">
    <cofactor evidence="8">
        <name>FAD</name>
        <dbReference type="ChEBI" id="CHEBI:57692"/>
    </cofactor>
    <text evidence="8">Binds 1 FAD per subunit.</text>
</comment>
<dbReference type="GO" id="GO:0003677">
    <property type="term" value="F:DNA binding"/>
    <property type="evidence" value="ECO:0007669"/>
    <property type="project" value="TreeGrafter"/>
</dbReference>
<dbReference type="GO" id="GO:0003904">
    <property type="term" value="F:deoxyribodipyrimidine photo-lyase activity"/>
    <property type="evidence" value="ECO:0007669"/>
    <property type="project" value="UniProtKB-EC"/>
</dbReference>
<dbReference type="eggNOG" id="COG0415">
    <property type="taxonomic scope" value="Bacteria"/>
</dbReference>
<dbReference type="SUPFAM" id="SSF48173">
    <property type="entry name" value="Cryptochrome/photolyase FAD-binding domain"/>
    <property type="match status" value="1"/>
</dbReference>
<evidence type="ECO:0000256" key="2">
    <source>
        <dbReference type="ARBA" id="ARBA00013149"/>
    </source>
</evidence>
<feature type="binding site" evidence="8">
    <location>
        <begin position="375"/>
        <end position="377"/>
    </location>
    <ligand>
        <name>FAD</name>
        <dbReference type="ChEBI" id="CHEBI:57692"/>
    </ligand>
</feature>
<dbReference type="InterPro" id="IPR002081">
    <property type="entry name" value="Cryptochrome/DNA_photolyase_1"/>
</dbReference>
<dbReference type="Gene3D" id="1.10.579.10">
    <property type="entry name" value="DNA Cyclobutane Dipyrimidine Photolyase, subunit A, domain 3"/>
    <property type="match status" value="1"/>
</dbReference>
<dbReference type="PANTHER" id="PTHR11455">
    <property type="entry name" value="CRYPTOCHROME"/>
    <property type="match status" value="1"/>
</dbReference>
<dbReference type="EC" id="4.1.99.3" evidence="2"/>
<dbReference type="InterPro" id="IPR036134">
    <property type="entry name" value="Crypto/Photolyase_FAD-like_sf"/>
</dbReference>
<evidence type="ECO:0000256" key="10">
    <source>
        <dbReference type="RuleBase" id="RU004182"/>
    </source>
</evidence>
<dbReference type="RefSeq" id="WP_014103025.1">
    <property type="nucleotide sequence ID" value="NC_016026.1"/>
</dbReference>
<comment type="similarity">
    <text evidence="10">Belongs to the DNA photolyase family.</text>
</comment>
<evidence type="ECO:0000256" key="5">
    <source>
        <dbReference type="ARBA" id="ARBA00022827"/>
    </source>
</evidence>
<comment type="cofactor">
    <cofactor evidence="1">
        <name>(6R)-5,10-methylene-5,6,7,8-tetrahydrofolate</name>
        <dbReference type="ChEBI" id="CHEBI:15636"/>
    </cofactor>
</comment>
<keyword evidence="13" id="KW-1185">Reference proteome</keyword>
<keyword evidence="5 8" id="KW-0274">FAD</keyword>
<evidence type="ECO:0000313" key="13">
    <source>
        <dbReference type="Proteomes" id="UP000009286"/>
    </source>
</evidence>
<evidence type="ECO:0000256" key="9">
    <source>
        <dbReference type="PIRSR" id="PIRSR602081-2"/>
    </source>
</evidence>
<dbReference type="STRING" id="856793.MICA_1484"/>
<dbReference type="HOGENOM" id="CLU_010348_2_2_5"/>
<accession>G2KNF4</accession>
<evidence type="ECO:0000259" key="11">
    <source>
        <dbReference type="PROSITE" id="PS51645"/>
    </source>
</evidence>
<dbReference type="OrthoDB" id="9772484at2"/>
<gene>
    <name evidence="12" type="ordered locus">MICA_1484</name>
</gene>
<feature type="site" description="Electron transfer via tryptophanyl radical" evidence="9">
    <location>
        <position position="309"/>
    </location>
</feature>
<keyword evidence="6 10" id="KW-0157">Chromophore</keyword>
<evidence type="ECO:0000313" key="12">
    <source>
        <dbReference type="EMBL" id="AEP09802.1"/>
    </source>
</evidence>
<dbReference type="InterPro" id="IPR014729">
    <property type="entry name" value="Rossmann-like_a/b/a_fold"/>
</dbReference>
<dbReference type="InterPro" id="IPR018394">
    <property type="entry name" value="DNA_photolyase_1_CS_C"/>
</dbReference>
<keyword evidence="12" id="KW-0456">Lyase</keyword>
<feature type="site" description="Electron transfer via tryptophanyl radical" evidence="9">
    <location>
        <position position="362"/>
    </location>
</feature>
<dbReference type="Pfam" id="PF03441">
    <property type="entry name" value="FAD_binding_7"/>
    <property type="match status" value="1"/>
</dbReference>
<dbReference type="InterPro" id="IPR006050">
    <property type="entry name" value="DNA_photolyase_N"/>
</dbReference>
<dbReference type="InterPro" id="IPR005101">
    <property type="entry name" value="Cryptochr/Photolyase_FAD-bd"/>
</dbReference>
<reference evidence="12 13" key="1">
    <citation type="journal article" date="2011" name="BMC Genomics">
        <title>Genomic insights into an obligate epibiotic bacterial predator: Micavibrio aeruginosavorus ARL-13.</title>
        <authorList>
            <person name="Wang Z."/>
            <person name="Kadouri D."/>
            <person name="Wu M."/>
        </authorList>
    </citation>
    <scope>NUCLEOTIDE SEQUENCE [LARGE SCALE GENOMIC DNA]</scope>
    <source>
        <strain evidence="12 13">ARL-13</strain>
    </source>
</reference>
<dbReference type="SUPFAM" id="SSF52425">
    <property type="entry name" value="Cryptochrome/photolyase, N-terminal domain"/>
    <property type="match status" value="1"/>
</dbReference>
<dbReference type="InterPro" id="IPR036155">
    <property type="entry name" value="Crypto/Photolyase_N_sf"/>
</dbReference>
<evidence type="ECO:0000256" key="4">
    <source>
        <dbReference type="ARBA" id="ARBA00022630"/>
    </source>
</evidence>
<proteinExistence type="inferred from homology"/>
<dbReference type="PROSITE" id="PS00394">
    <property type="entry name" value="DNA_PHOTOLYASES_1_1"/>
    <property type="match status" value="1"/>
</dbReference>
<sequence length="476" mass="54054">MLDFPVILWFRQDLRLQDNPAYHAALESGSPILPVFILDDDNAGLWKRGAASRWWLYHSLSSLNKSLNGTLAIFRGDATKIIPELVEAACAHAVFWNRCYEPWRIARDSKIKTALEQSSIAVKSSNASLLYEPWTVSKDDGTPYKVFTPFFRKGCLGRGEPPVPLGLPHHVPTFFPRLKQSLHIDDLDLLPSIKWDKGFHDIWTPGEHGARERLGQFLDHGLKGYKEGRNHPDRENVSRLSPHLHFGEISPRTAWHAVRHAMEADPTIETDGDCFLSELGWREFSYSLLYTHPDLPTQPLQHKFAGFPWDKNDKALRAWQMGKTGYPIVDAGMRQLWQTGWMHNRVRMIVASFLIKDLMLPWTAGEEWFWDTLVDADLANNAASWQWVAGCGADAAPYFRIFNPVTQGTKFDPDGNYIRTFVPELAALPAKYIHEPWTAPANVLKQAGVEMGKTYPMPIVDHKAARDHALAVFKGL</sequence>
<evidence type="ECO:0000256" key="7">
    <source>
        <dbReference type="ARBA" id="ARBA00033999"/>
    </source>
</evidence>
<dbReference type="Gene3D" id="1.25.40.80">
    <property type="match status" value="1"/>
</dbReference>